<dbReference type="Proteomes" id="UP000500767">
    <property type="component" value="Plasmid unnamed1"/>
</dbReference>
<keyword evidence="1" id="KW-0614">Plasmid</keyword>
<reference evidence="1 2" key="1">
    <citation type="journal article" date="2014" name="World J. Microbiol. Biotechnol.">
        <title>Biodiversity and physiological characteristics of Antarctic and Arctic lichens-associated bacteria.</title>
        <authorList>
            <person name="Lee Y.M."/>
            <person name="Kim E.H."/>
            <person name="Lee H.K."/>
            <person name="Hong S.G."/>
        </authorList>
    </citation>
    <scope>NUCLEOTIDE SEQUENCE [LARGE SCALE GENOMIC DNA]</scope>
    <source>
        <strain evidence="1 2">PAMC 26569</strain>
        <plasmid evidence="1">unnamed1</plasmid>
    </source>
</reference>
<evidence type="ECO:0000313" key="2">
    <source>
        <dbReference type="Proteomes" id="UP000500767"/>
    </source>
</evidence>
<gene>
    <name evidence="1" type="ORF">HN018_23585</name>
</gene>
<geneLocation type="plasmid" evidence="1 2">
    <name>unnamed1</name>
</geneLocation>
<accession>A0A6M8HX94</accession>
<protein>
    <submittedName>
        <fullName evidence="1">Uncharacterized protein</fullName>
    </submittedName>
</protein>
<dbReference type="KEGG" id="lck:HN018_23585"/>
<keyword evidence="2" id="KW-1185">Reference proteome</keyword>
<dbReference type="EMBL" id="CP053709">
    <property type="protein sequence ID" value="QKE93169.1"/>
    <property type="molecule type" value="Genomic_DNA"/>
</dbReference>
<sequence>MMKSETWVDEIQQTVTFVIEPNEWRKYYEAKLAPLDAIAQHLADEEI</sequence>
<proteinExistence type="predicted"/>
<dbReference type="RefSeq" id="WP_171833855.1">
    <property type="nucleotide sequence ID" value="NZ_CP053709.1"/>
</dbReference>
<evidence type="ECO:0000313" key="1">
    <source>
        <dbReference type="EMBL" id="QKE93169.1"/>
    </source>
</evidence>
<dbReference type="AlphaFoldDB" id="A0A6M8HX94"/>
<name>A0A6M8HX94_9PROT</name>
<organism evidence="1 2">
    <name type="scientific">Lichenicola cladoniae</name>
    <dbReference type="NCBI Taxonomy" id="1484109"/>
    <lineage>
        <taxon>Bacteria</taxon>
        <taxon>Pseudomonadati</taxon>
        <taxon>Pseudomonadota</taxon>
        <taxon>Alphaproteobacteria</taxon>
        <taxon>Acetobacterales</taxon>
        <taxon>Acetobacteraceae</taxon>
        <taxon>Lichenicola</taxon>
    </lineage>
</organism>